<feature type="compositionally biased region" description="Polar residues" evidence="9">
    <location>
        <begin position="425"/>
        <end position="434"/>
    </location>
</feature>
<keyword evidence="12" id="KW-1185">Reference proteome</keyword>
<keyword evidence="8" id="KW-0464">Manganese</keyword>
<dbReference type="GO" id="GO:0000932">
    <property type="term" value="C:P-body"/>
    <property type="evidence" value="ECO:0007669"/>
    <property type="project" value="TreeGrafter"/>
</dbReference>
<dbReference type="RefSeq" id="XP_069225293.1">
    <property type="nucleotide sequence ID" value="XM_069377646.1"/>
</dbReference>
<dbReference type="SUPFAM" id="SSF140586">
    <property type="entry name" value="Dcp2 domain-like"/>
    <property type="match status" value="1"/>
</dbReference>
<dbReference type="GeneID" id="96010484"/>
<feature type="compositionally biased region" description="Polar residues" evidence="9">
    <location>
        <begin position="745"/>
        <end position="756"/>
    </location>
</feature>
<dbReference type="Gene3D" id="3.90.79.10">
    <property type="entry name" value="Nucleoside Triphosphate Pyrophosphohydrolase"/>
    <property type="match status" value="1"/>
</dbReference>
<dbReference type="GO" id="GO:0000290">
    <property type="term" value="P:deadenylation-dependent decapping of nuclear-transcribed mRNA"/>
    <property type="evidence" value="ECO:0007669"/>
    <property type="project" value="InterPro"/>
</dbReference>
<evidence type="ECO:0000256" key="9">
    <source>
        <dbReference type="SAM" id="MobiDB-lite"/>
    </source>
</evidence>
<feature type="compositionally biased region" description="Polar residues" evidence="9">
    <location>
        <begin position="613"/>
        <end position="631"/>
    </location>
</feature>
<dbReference type="InterPro" id="IPR015797">
    <property type="entry name" value="NUDIX_hydrolase-like_dom_sf"/>
</dbReference>
<dbReference type="Proteomes" id="UP000803884">
    <property type="component" value="Unassembled WGS sequence"/>
</dbReference>
<proteinExistence type="inferred from homology"/>
<dbReference type="GO" id="GO:0003723">
    <property type="term" value="F:RNA binding"/>
    <property type="evidence" value="ECO:0007669"/>
    <property type="project" value="UniProtKB-KW"/>
</dbReference>
<comment type="subcellular location">
    <subcellularLocation>
        <location evidence="2">Cytoplasm</location>
    </subcellularLocation>
</comment>
<feature type="compositionally biased region" description="Polar residues" evidence="9">
    <location>
        <begin position="454"/>
        <end position="488"/>
    </location>
</feature>
<dbReference type="InterPro" id="IPR007722">
    <property type="entry name" value="DCP2_BoxA"/>
</dbReference>
<evidence type="ECO:0000256" key="3">
    <source>
        <dbReference type="ARBA" id="ARBA00005279"/>
    </source>
</evidence>
<evidence type="ECO:0000256" key="5">
    <source>
        <dbReference type="ARBA" id="ARBA00022723"/>
    </source>
</evidence>
<dbReference type="Gene3D" id="1.10.10.1050">
    <property type="entry name" value="Dcp2, box A domain"/>
    <property type="match status" value="1"/>
</dbReference>
<feature type="compositionally biased region" description="Pro residues" evidence="9">
    <location>
        <begin position="874"/>
        <end position="884"/>
    </location>
</feature>
<dbReference type="InterPro" id="IPR036189">
    <property type="entry name" value="DCP2_BoxA_sf"/>
</dbReference>
<organism evidence="11 12">
    <name type="scientific">Cladosporium halotolerans</name>
    <dbReference type="NCBI Taxonomy" id="1052096"/>
    <lineage>
        <taxon>Eukaryota</taxon>
        <taxon>Fungi</taxon>
        <taxon>Dikarya</taxon>
        <taxon>Ascomycota</taxon>
        <taxon>Pezizomycotina</taxon>
        <taxon>Dothideomycetes</taxon>
        <taxon>Dothideomycetidae</taxon>
        <taxon>Cladosporiales</taxon>
        <taxon>Cladosporiaceae</taxon>
        <taxon>Cladosporium</taxon>
    </lineage>
</organism>
<evidence type="ECO:0000256" key="6">
    <source>
        <dbReference type="ARBA" id="ARBA00022801"/>
    </source>
</evidence>
<comment type="similarity">
    <text evidence="3">Belongs to the Nudix hydrolase family. DCP2 subfamily.</text>
</comment>
<dbReference type="GO" id="GO:0030145">
    <property type="term" value="F:manganese ion binding"/>
    <property type="evidence" value="ECO:0007669"/>
    <property type="project" value="InterPro"/>
</dbReference>
<gene>
    <name evidence="11" type="ORF">WHR41_09042</name>
</gene>
<dbReference type="InterPro" id="IPR000086">
    <property type="entry name" value="NUDIX_hydrolase_dom"/>
</dbReference>
<dbReference type="PROSITE" id="PS51462">
    <property type="entry name" value="NUDIX"/>
    <property type="match status" value="1"/>
</dbReference>
<evidence type="ECO:0000256" key="7">
    <source>
        <dbReference type="ARBA" id="ARBA00022884"/>
    </source>
</evidence>
<dbReference type="SMART" id="SM01125">
    <property type="entry name" value="DCP2"/>
    <property type="match status" value="1"/>
</dbReference>
<accession>A0AB34KE62</accession>
<feature type="region of interest" description="Disordered" evidence="9">
    <location>
        <begin position="524"/>
        <end position="954"/>
    </location>
</feature>
<protein>
    <recommendedName>
        <fullName evidence="10">Nudix hydrolase domain-containing protein</fullName>
    </recommendedName>
</protein>
<feature type="region of interest" description="Disordered" evidence="9">
    <location>
        <begin position="335"/>
        <end position="508"/>
    </location>
</feature>
<keyword evidence="5" id="KW-0479">Metal-binding</keyword>
<evidence type="ECO:0000313" key="12">
    <source>
        <dbReference type="Proteomes" id="UP000803884"/>
    </source>
</evidence>
<dbReference type="CDD" id="cd03672">
    <property type="entry name" value="NUDIX_Dcp2p_Nudt20"/>
    <property type="match status" value="1"/>
</dbReference>
<evidence type="ECO:0000256" key="8">
    <source>
        <dbReference type="ARBA" id="ARBA00023211"/>
    </source>
</evidence>
<dbReference type="FunFam" id="3.90.79.10:FF:000003">
    <property type="entry name" value="M7GpppN-mRNA hydrolase isoform 2"/>
    <property type="match status" value="1"/>
</dbReference>
<dbReference type="Pfam" id="PF05026">
    <property type="entry name" value="DCP2"/>
    <property type="match status" value="1"/>
</dbReference>
<evidence type="ECO:0000259" key="10">
    <source>
        <dbReference type="PROSITE" id="PS51462"/>
    </source>
</evidence>
<dbReference type="InterPro" id="IPR044099">
    <property type="entry name" value="Dcp2_NUDIX"/>
</dbReference>
<sequence>MAEARMGLADWFDDLSVRFLLNLPKSELESIPRLCFQVEEAQWYYEDFVRPLAAAIGRPLPGMHLRQFCLQLFQHCPLLSGFTSEQHLAAYEEFLAYKVRVPVRGAILLDETMERVVLVKGWKKGASWSFPRGKINKDEKDLDCTIREVWEETGFDIRAAGLVPENEQDAKHIDITMREQHMRMFVFRDVPLETVFEPKTRKEISKIQWYNLRDLPGFAKRSRNDGEGGNTNKFYMVAPFMNHIKKWIGQQKRKDEAILHTEEQLIAHGLDAPQAVGEQPLFYAQQANVPAPAADHSEELKRLLYIGGPSPATVHQTPSLPQTSQANNLLAMLQGSAPGQQTGPPPQTPLDQLNAFMPSQPESPHPRHPRQPPGGHQPPPPQFPITQPGMPQPNQYPTMSAPPPSFGQPANSNRMPGLNGLAPQIQHSGPQHLQSRIPPVPSAQPYPHAAGGLSQPNMQQQHVYPSQPAQTNFQPRQASSSGEFQVQGQHGAIASGPSAPNASQLPPPKLTAQSIKLLDAFKTGQKSEPQPVSSNAAPRSGSAHQSALLGLFKPGPAPEPVQTPQDPRAEQAIVSPAPDELTAAPAPLQERRPTLNEITRSLPLNFKAKRPSQHSPTVPLQMTPAAPNTMQAPPIAPKDATSSAQLEALAPPQPPALSSPQPTANVLETRPPNGSSESKRKDVPVAPAKQIMQRSGARQGSGRGPRDKKGASPSPARQARTKANEPPVHMTILARPGSAKERSGSAASGSPRQPFQPQLLKRQDGGELPVASPTVDIDATGGESSGDGTGKRDQLLALFSKSPSVPQAPREELPSAGLNSPPAPCSPQAPATTNNNTLLNLLNSSAPAQRASQKPSPEPPAAPALQPAQRPSKPRTPAPPPIISHPPQNALLDLFKKPNHAPSPSIESPISPFNLGSPHAMRHGKSGPQEQPRSRLGSMASGSGSGHATPTEQKDFLLGFLNGVVQKEGQRK</sequence>
<dbReference type="PANTHER" id="PTHR23114:SF17">
    <property type="entry name" value="M7GPPPN-MRNA HYDROLASE"/>
    <property type="match status" value="1"/>
</dbReference>
<dbReference type="GO" id="GO:0000184">
    <property type="term" value="P:nuclear-transcribed mRNA catabolic process, nonsense-mediated decay"/>
    <property type="evidence" value="ECO:0007669"/>
    <property type="project" value="InterPro"/>
</dbReference>
<dbReference type="PANTHER" id="PTHR23114">
    <property type="entry name" value="M7GPPPN-MRNA HYDROLASE"/>
    <property type="match status" value="1"/>
</dbReference>
<keyword evidence="7" id="KW-0694">RNA-binding</keyword>
<dbReference type="GO" id="GO:0140933">
    <property type="term" value="F:5'-(N(7)-methylguanosine 5'-triphospho)-[mRNA] hydrolase activity"/>
    <property type="evidence" value="ECO:0007669"/>
    <property type="project" value="InterPro"/>
</dbReference>
<comment type="cofactor">
    <cofactor evidence="1">
        <name>Mn(2+)</name>
        <dbReference type="ChEBI" id="CHEBI:29035"/>
    </cofactor>
</comment>
<feature type="compositionally biased region" description="Polar residues" evidence="9">
    <location>
        <begin position="524"/>
        <end position="545"/>
    </location>
</feature>
<dbReference type="SUPFAM" id="SSF55811">
    <property type="entry name" value="Nudix"/>
    <property type="match status" value="1"/>
</dbReference>
<keyword evidence="6" id="KW-0378">Hydrolase</keyword>
<dbReference type="Pfam" id="PF00293">
    <property type="entry name" value="NUDIX"/>
    <property type="match status" value="1"/>
</dbReference>
<comment type="caution">
    <text evidence="11">The sequence shown here is derived from an EMBL/GenBank/DDBJ whole genome shotgun (WGS) entry which is preliminary data.</text>
</comment>
<evidence type="ECO:0000256" key="4">
    <source>
        <dbReference type="ARBA" id="ARBA00022490"/>
    </source>
</evidence>
<feature type="compositionally biased region" description="Low complexity" evidence="9">
    <location>
        <begin position="828"/>
        <end position="855"/>
    </location>
</feature>
<evidence type="ECO:0000256" key="1">
    <source>
        <dbReference type="ARBA" id="ARBA00001936"/>
    </source>
</evidence>
<feature type="domain" description="Nudix hydrolase" evidence="10">
    <location>
        <begin position="99"/>
        <end position="231"/>
    </location>
</feature>
<keyword evidence="4" id="KW-0963">Cytoplasm</keyword>
<dbReference type="AlphaFoldDB" id="A0AB34KE62"/>
<evidence type="ECO:0000313" key="11">
    <source>
        <dbReference type="EMBL" id="KAL1582186.1"/>
    </source>
</evidence>
<name>A0AB34KE62_9PEZI</name>
<feature type="compositionally biased region" description="Pro residues" evidence="9">
    <location>
        <begin position="371"/>
        <end position="383"/>
    </location>
</feature>
<dbReference type="EMBL" id="JAAQHG020000061">
    <property type="protein sequence ID" value="KAL1582186.1"/>
    <property type="molecule type" value="Genomic_DNA"/>
</dbReference>
<feature type="compositionally biased region" description="Low complexity" evidence="9">
    <location>
        <begin position="902"/>
        <end position="912"/>
    </location>
</feature>
<reference evidence="11 12" key="1">
    <citation type="journal article" date="2020" name="Microbiol. Resour. Announc.">
        <title>Draft Genome Sequence of a Cladosporium Species Isolated from the Mesophotic Ascidian Didemnum maculosum.</title>
        <authorList>
            <person name="Gioti A."/>
            <person name="Siaperas R."/>
            <person name="Nikolaivits E."/>
            <person name="Le Goff G."/>
            <person name="Ouazzani J."/>
            <person name="Kotoulas G."/>
            <person name="Topakas E."/>
        </authorList>
    </citation>
    <scope>NUCLEOTIDE SEQUENCE [LARGE SCALE GENOMIC DNA]</scope>
    <source>
        <strain evidence="11 12">TM138-S3</strain>
    </source>
</reference>
<evidence type="ECO:0000256" key="2">
    <source>
        <dbReference type="ARBA" id="ARBA00004496"/>
    </source>
</evidence>